<keyword evidence="1" id="KW-0732">Signal</keyword>
<gene>
    <name evidence="4" type="ORF">DXX93_18925</name>
</gene>
<dbReference type="Proteomes" id="UP000256478">
    <property type="component" value="Unassembled WGS sequence"/>
</dbReference>
<feature type="signal peptide" evidence="1">
    <location>
        <begin position="1"/>
        <end position="22"/>
    </location>
</feature>
<dbReference type="Pfam" id="PF17148">
    <property type="entry name" value="DUF5117"/>
    <property type="match status" value="1"/>
</dbReference>
<dbReference type="Pfam" id="PF16313">
    <property type="entry name" value="DUF4953"/>
    <property type="match status" value="1"/>
</dbReference>
<dbReference type="EMBL" id="QUOU01000001">
    <property type="protein sequence ID" value="REL28433.1"/>
    <property type="molecule type" value="Genomic_DNA"/>
</dbReference>
<evidence type="ECO:0000256" key="1">
    <source>
        <dbReference type="SAM" id="SignalP"/>
    </source>
</evidence>
<dbReference type="InterPro" id="IPR033413">
    <property type="entry name" value="DUF5117"/>
</dbReference>
<accession>A0A3E0TVQ0</accession>
<dbReference type="GO" id="GO:0008237">
    <property type="term" value="F:metallopeptidase activity"/>
    <property type="evidence" value="ECO:0007669"/>
    <property type="project" value="InterPro"/>
</dbReference>
<sequence>MKLNRLLTVLILCLSWLSSAWAAPADFAEFSKDKQYQSGYFSFYHDENSGKVYLEIDNFEQPFLFQSSMPHGIGSNDIGLDRGQLGNTRLVQFERVGEKVFLRQLNTYYRANSDNELERQAINEAFASSIIWGFKVAKASKSGKVVVDYTPFLLSDIHGVGERLKQRKQGSFKVDATRSGLYAKRTKAFPQNTEFEATITFKGSGAGTYLKSVTPENTAVTVNFHHSLIELPDDNYQERAFHPYSGYWAISHADYATKIDEPLIQRVIPRHRLAKQNPEAAVSPAVEPIVYYLDAGVPEPVKSALLDGARWWNQAFEAIGYQDAFQVKMLPADADPMDVRYNVIQWVHRATRGWSYGASVIDPRTGEIIKGHVTLGSLRVRQDYLIALGLTSPFGNDTNEESGEQADTSKQQEMALARIRQLSAHEVGHTLGIAHNFAASVNNRASVMDYPHPYITLNNGEIDLSNAYDTDIGAWDKYVIAYGYSDIAPELEGEALAGLIAQAKGQGLQYMSDPDARPKSGGHATGHLWDNGKSAATELTRVLAVREKALQDFGINSIANGTPLSEIEQVLVPIYNFHRYQVEAAVKLVAGVDYSYEVKGEGEVVGVSAVAGDSQYQALDALLATLTPKTLTLSDELIGLIPPKAYGYQRNRESFKANTGLTFDPVSAAEAAAKHTVGLLLNAERLARLQQQSLMGKDIPSVEKLLDMLLESTIKQNSEKGLGLLVQQRVNQQVVEHLLTLWHSDKVVTEVRAELYVALKDLGDWLDDNRKSRKHQGMKAQFTLLAEQIDFSLAQGKRVTPASSIALPPGSPIGHE</sequence>
<evidence type="ECO:0000313" key="4">
    <source>
        <dbReference type="EMBL" id="REL28433.1"/>
    </source>
</evidence>
<dbReference type="SUPFAM" id="SSF55486">
    <property type="entry name" value="Metalloproteases ('zincins'), catalytic domain"/>
    <property type="match status" value="1"/>
</dbReference>
<dbReference type="CDD" id="cd04276">
    <property type="entry name" value="ZnMc_MMP_like_2"/>
    <property type="match status" value="1"/>
</dbReference>
<dbReference type="OrthoDB" id="9776599at2"/>
<dbReference type="InterPro" id="IPR032534">
    <property type="entry name" value="EcxA_zinc-bd"/>
</dbReference>
<dbReference type="InterPro" id="IPR034032">
    <property type="entry name" value="Zn_MMP-like_bac"/>
</dbReference>
<dbReference type="PANTHER" id="PTHR38478:SF1">
    <property type="entry name" value="ZINC DEPENDENT METALLOPROTEASE DOMAIN LIPOPROTEIN"/>
    <property type="match status" value="1"/>
</dbReference>
<proteinExistence type="predicted"/>
<protein>
    <submittedName>
        <fullName evidence="4">DUF5117 domain-containing protein</fullName>
    </submittedName>
</protein>
<feature type="domain" description="EcxA zinc-binding" evidence="2">
    <location>
        <begin position="409"/>
        <end position="718"/>
    </location>
</feature>
<organism evidence="4 5">
    <name type="scientific">Thalassotalea euphylliae</name>
    <dbReference type="NCBI Taxonomy" id="1655234"/>
    <lineage>
        <taxon>Bacteria</taxon>
        <taxon>Pseudomonadati</taxon>
        <taxon>Pseudomonadota</taxon>
        <taxon>Gammaproteobacteria</taxon>
        <taxon>Alteromonadales</taxon>
        <taxon>Colwelliaceae</taxon>
        <taxon>Thalassotalea</taxon>
    </lineage>
</organism>
<feature type="domain" description="DUF5117" evidence="3">
    <location>
        <begin position="83"/>
        <end position="275"/>
    </location>
</feature>
<comment type="caution">
    <text evidence="4">The sequence shown here is derived from an EMBL/GenBank/DDBJ whole genome shotgun (WGS) entry which is preliminary data.</text>
</comment>
<dbReference type="AlphaFoldDB" id="A0A3E0TVQ0"/>
<reference evidence="4 5" key="1">
    <citation type="submission" date="2018-08" db="EMBL/GenBank/DDBJ databases">
        <title>Thalassotalea euphylliae genome.</title>
        <authorList>
            <person name="Summers S."/>
            <person name="Rice S.A."/>
            <person name="Freckelton M.L."/>
            <person name="Nedved B.T."/>
            <person name="Hadfield M.G."/>
        </authorList>
    </citation>
    <scope>NUCLEOTIDE SEQUENCE [LARGE SCALE GENOMIC DNA]</scope>
    <source>
        <strain evidence="4 5">H1</strain>
    </source>
</reference>
<dbReference type="InterPro" id="IPR024079">
    <property type="entry name" value="MetalloPept_cat_dom_sf"/>
</dbReference>
<feature type="chain" id="PRO_5017544395" evidence="1">
    <location>
        <begin position="23"/>
        <end position="816"/>
    </location>
</feature>
<evidence type="ECO:0000259" key="2">
    <source>
        <dbReference type="Pfam" id="PF16313"/>
    </source>
</evidence>
<evidence type="ECO:0000259" key="3">
    <source>
        <dbReference type="Pfam" id="PF17148"/>
    </source>
</evidence>
<dbReference type="Gene3D" id="3.40.390.10">
    <property type="entry name" value="Collagenase (Catalytic Domain)"/>
    <property type="match status" value="1"/>
</dbReference>
<dbReference type="RefSeq" id="WP_116009468.1">
    <property type="nucleotide sequence ID" value="NZ_QUOU01000001.1"/>
</dbReference>
<dbReference type="PANTHER" id="PTHR38478">
    <property type="entry name" value="PEPTIDASE M1A AND M12B"/>
    <property type="match status" value="1"/>
</dbReference>
<evidence type="ECO:0000313" key="5">
    <source>
        <dbReference type="Proteomes" id="UP000256478"/>
    </source>
</evidence>
<name>A0A3E0TVQ0_9GAMM</name>